<dbReference type="Pfam" id="PF14905">
    <property type="entry name" value="OMP_b-brl_3"/>
    <property type="match status" value="1"/>
</dbReference>
<sequence>MKSFIRKIGVWALFLAGTLQSVQAQEVSGNTEKEYQLTGTVVEDTSGDPVAYATVLLLDADTDKQVSGGVADDEGKFFITGFDPGTYVLKVNFVGFAAFSRAGITVSPGQRAIDLGDIGLEEESVSLDEVTVQGQRELITEKVDRTIYNAENDKTTVGGDASDVLRRVPMLSVDLDGNVSMRGSSNITVLIDNKPSTMSASSIADALKQIPADEIKTVEVITSPSAKYDAEGTGGVINIVTKKNNLQGKSISINTSAGLRGSNLGINASARTGKWGFNLGGFGRTGYNIKGGFENNQMVTNEDGSVSNIIQSSDTRNNMLMGRYNFGADYEIDKYNWLAASVNFGMFNRKSKQDNLLTENFLDDELVSALMRRVNTENLSNTVDVSLNYTRTYEKPQKEFSIMGLYSRNNRTNDFVQAVLEDDFSTVASRVKNENPSNNQEFTLQLDYVTPLGDGENQILEYGAKNILRRVSSDYAYFTADGADGEYVENDDASYSNEFDYDQNVTAGYVSFTQGFLKNYTAKAGLRYEYTTINADFKTGETQADIPDYGVLVPSINLSRKMESGNMIKAAYNRRIQRPSLRYLNPNIQGSNPTQITQGNSLLDPEYTDNFELAYSTYFKSASINIASFYRNTSGSIQPIRSVLDEGVIYTTYENIGSEQAVGLNLFANINVSNKLSFNGGIDAYYAMIDNNVDDPLYNASNEGFVVSGRMFGNYNITETWVLQGFAFARGRKVNLQGYDSGFGIYGLNINKEFDDKKGSIGFGAENFFTPEFKMNSEIVSPTITQYSTNSMRNMNFKINFSYRIGKMSVSPKRKKRSIENEDLKGDDSGGGMMGPN</sequence>
<evidence type="ECO:0000313" key="8">
    <source>
        <dbReference type="EMBL" id="AWW29096.1"/>
    </source>
</evidence>
<dbReference type="InterPro" id="IPR008969">
    <property type="entry name" value="CarboxyPept-like_regulatory"/>
</dbReference>
<keyword evidence="3" id="KW-0998">Cell outer membrane</keyword>
<dbReference type="AlphaFoldDB" id="A0A2Z4IEK9"/>
<reference evidence="8 9" key="1">
    <citation type="submission" date="2018-06" db="EMBL/GenBank/DDBJ databases">
        <title>Echinicola strongylocentroti sp. nov., isolated from a sea urchin Strongylocentrotus intermedius.</title>
        <authorList>
            <person name="Bae S.S."/>
        </authorList>
    </citation>
    <scope>NUCLEOTIDE SEQUENCE [LARGE SCALE GENOMIC DNA]</scope>
    <source>
        <strain evidence="8 9">MEBiC08714</strain>
    </source>
</reference>
<dbReference type="InterPro" id="IPR036942">
    <property type="entry name" value="Beta-barrel_TonB_sf"/>
</dbReference>
<organism evidence="8 9">
    <name type="scientific">Echinicola strongylocentroti</name>
    <dbReference type="NCBI Taxonomy" id="1795355"/>
    <lineage>
        <taxon>Bacteria</taxon>
        <taxon>Pseudomonadati</taxon>
        <taxon>Bacteroidota</taxon>
        <taxon>Cytophagia</taxon>
        <taxon>Cytophagales</taxon>
        <taxon>Cyclobacteriaceae</taxon>
        <taxon>Echinicola</taxon>
    </lineage>
</organism>
<dbReference type="SUPFAM" id="SSF49464">
    <property type="entry name" value="Carboxypeptidase regulatory domain-like"/>
    <property type="match status" value="1"/>
</dbReference>
<dbReference type="RefSeq" id="WP_112782516.1">
    <property type="nucleotide sequence ID" value="NZ_CP030041.1"/>
</dbReference>
<evidence type="ECO:0000256" key="2">
    <source>
        <dbReference type="ARBA" id="ARBA00023136"/>
    </source>
</evidence>
<feature type="compositionally biased region" description="Basic and acidic residues" evidence="4">
    <location>
        <begin position="818"/>
        <end position="828"/>
    </location>
</feature>
<evidence type="ECO:0000256" key="1">
    <source>
        <dbReference type="ARBA" id="ARBA00004442"/>
    </source>
</evidence>
<dbReference type="Gene3D" id="2.60.40.1120">
    <property type="entry name" value="Carboxypeptidase-like, regulatory domain"/>
    <property type="match status" value="1"/>
</dbReference>
<accession>A0A2Z4IEK9</accession>
<dbReference type="EMBL" id="CP030041">
    <property type="protein sequence ID" value="AWW29096.1"/>
    <property type="molecule type" value="Genomic_DNA"/>
</dbReference>
<dbReference type="PANTHER" id="PTHR40980:SF4">
    <property type="entry name" value="TONB-DEPENDENT RECEPTOR-LIKE BETA-BARREL DOMAIN-CONTAINING PROTEIN"/>
    <property type="match status" value="1"/>
</dbReference>
<dbReference type="Proteomes" id="UP000248688">
    <property type="component" value="Chromosome"/>
</dbReference>
<feature type="chain" id="PRO_5016243735" evidence="5">
    <location>
        <begin position="25"/>
        <end position="837"/>
    </location>
</feature>
<dbReference type="OrthoDB" id="972646at2"/>
<feature type="region of interest" description="Disordered" evidence="4">
    <location>
        <begin position="812"/>
        <end position="837"/>
    </location>
</feature>
<keyword evidence="8" id="KW-0675">Receptor</keyword>
<protein>
    <submittedName>
        <fullName evidence="8">TonB-dependent receptor</fullName>
    </submittedName>
</protein>
<evidence type="ECO:0000313" key="9">
    <source>
        <dbReference type="Proteomes" id="UP000248688"/>
    </source>
</evidence>
<feature type="signal peptide" evidence="5">
    <location>
        <begin position="1"/>
        <end position="24"/>
    </location>
</feature>
<comment type="subcellular location">
    <subcellularLocation>
        <location evidence="1">Cell outer membrane</location>
    </subcellularLocation>
</comment>
<dbReference type="Gene3D" id="2.170.130.10">
    <property type="entry name" value="TonB-dependent receptor, plug domain"/>
    <property type="match status" value="1"/>
</dbReference>
<keyword evidence="2" id="KW-0472">Membrane</keyword>
<feature type="domain" description="TonB-dependent receptor plug" evidence="6">
    <location>
        <begin position="145"/>
        <end position="236"/>
    </location>
</feature>
<dbReference type="Gene3D" id="2.40.170.20">
    <property type="entry name" value="TonB-dependent receptor, beta-barrel domain"/>
    <property type="match status" value="1"/>
</dbReference>
<dbReference type="InterPro" id="IPR012910">
    <property type="entry name" value="Plug_dom"/>
</dbReference>
<dbReference type="PANTHER" id="PTHR40980">
    <property type="entry name" value="PLUG DOMAIN-CONTAINING PROTEIN"/>
    <property type="match status" value="1"/>
</dbReference>
<dbReference type="GO" id="GO:0009279">
    <property type="term" value="C:cell outer membrane"/>
    <property type="evidence" value="ECO:0007669"/>
    <property type="project" value="UniProtKB-SubCell"/>
</dbReference>
<evidence type="ECO:0000259" key="6">
    <source>
        <dbReference type="Pfam" id="PF07715"/>
    </source>
</evidence>
<proteinExistence type="predicted"/>
<evidence type="ECO:0000259" key="7">
    <source>
        <dbReference type="Pfam" id="PF14905"/>
    </source>
</evidence>
<evidence type="ECO:0000256" key="3">
    <source>
        <dbReference type="ARBA" id="ARBA00023237"/>
    </source>
</evidence>
<keyword evidence="5" id="KW-0732">Signal</keyword>
<dbReference type="InterPro" id="IPR037066">
    <property type="entry name" value="Plug_dom_sf"/>
</dbReference>
<gene>
    <name evidence="8" type="ORF">DN752_02490</name>
</gene>
<evidence type="ECO:0000256" key="5">
    <source>
        <dbReference type="SAM" id="SignalP"/>
    </source>
</evidence>
<name>A0A2Z4IEK9_9BACT</name>
<dbReference type="SUPFAM" id="SSF56935">
    <property type="entry name" value="Porins"/>
    <property type="match status" value="1"/>
</dbReference>
<dbReference type="InterPro" id="IPR041700">
    <property type="entry name" value="OMP_b-brl_3"/>
</dbReference>
<feature type="domain" description="Outer membrane protein beta-barrel" evidence="7">
    <location>
        <begin position="392"/>
        <end position="803"/>
    </location>
</feature>
<dbReference type="Pfam" id="PF07715">
    <property type="entry name" value="Plug"/>
    <property type="match status" value="1"/>
</dbReference>
<keyword evidence="9" id="KW-1185">Reference proteome</keyword>
<evidence type="ECO:0000256" key="4">
    <source>
        <dbReference type="SAM" id="MobiDB-lite"/>
    </source>
</evidence>
<dbReference type="KEGG" id="est:DN752_02490"/>
<dbReference type="Pfam" id="PF13620">
    <property type="entry name" value="CarboxypepD_reg"/>
    <property type="match status" value="1"/>
</dbReference>